<dbReference type="AlphaFoldDB" id="A0A410QHD6"/>
<evidence type="ECO:0000259" key="5">
    <source>
        <dbReference type="PROSITE" id="PS50987"/>
    </source>
</evidence>
<dbReference type="NCBIfam" id="NF033788">
    <property type="entry name" value="HTH_metalloreg"/>
    <property type="match status" value="1"/>
</dbReference>
<dbReference type="InterPro" id="IPR036388">
    <property type="entry name" value="WH-like_DNA-bd_sf"/>
</dbReference>
<dbReference type="GO" id="GO:0046686">
    <property type="term" value="P:response to cadmium ion"/>
    <property type="evidence" value="ECO:0007669"/>
    <property type="project" value="UniProtKB-KW"/>
</dbReference>
<dbReference type="PANTHER" id="PTHR43132:SF6">
    <property type="entry name" value="HTH-TYPE TRANSCRIPTIONAL REPRESSOR CZRA"/>
    <property type="match status" value="1"/>
</dbReference>
<dbReference type="SMART" id="SM00418">
    <property type="entry name" value="HTH_ARSR"/>
    <property type="match status" value="1"/>
</dbReference>
<protein>
    <submittedName>
        <fullName evidence="6">ArsR family transcriptional regulator</fullName>
    </submittedName>
</protein>
<evidence type="ECO:0000256" key="2">
    <source>
        <dbReference type="ARBA" id="ARBA00023125"/>
    </source>
</evidence>
<sequence>MIEEKKIKLLSETFKALSDPTRLNIIYALSQSPLCVYDIARALDMSQSAISHQLRILRNLRLIKYKKEGRMMIYSLDDDHVLQLFNQGLDHVKHQ</sequence>
<keyword evidence="4" id="KW-0105">Cadmium resistance</keyword>
<dbReference type="KEGG" id="spoa:EQM13_02640"/>
<keyword evidence="3" id="KW-0804">Transcription</keyword>
<dbReference type="EMBL" id="CP035282">
    <property type="protein sequence ID" value="QAT63359.1"/>
    <property type="molecule type" value="Genomic_DNA"/>
</dbReference>
<evidence type="ECO:0000256" key="4">
    <source>
        <dbReference type="ARBA" id="ARBA00043263"/>
    </source>
</evidence>
<organism evidence="6 7">
    <name type="scientific">Acidilutibacter cellobiosedens</name>
    <dbReference type="NCBI Taxonomy" id="2507161"/>
    <lineage>
        <taxon>Bacteria</taxon>
        <taxon>Bacillati</taxon>
        <taxon>Bacillota</taxon>
        <taxon>Tissierellia</taxon>
        <taxon>Tissierellales</taxon>
        <taxon>Acidilutibacteraceae</taxon>
        <taxon>Acidilutibacter</taxon>
    </lineage>
</organism>
<dbReference type="GO" id="GO:0003700">
    <property type="term" value="F:DNA-binding transcription factor activity"/>
    <property type="evidence" value="ECO:0007669"/>
    <property type="project" value="InterPro"/>
</dbReference>
<dbReference type="SUPFAM" id="SSF46785">
    <property type="entry name" value="Winged helix' DNA-binding domain"/>
    <property type="match status" value="1"/>
</dbReference>
<gene>
    <name evidence="6" type="ORF">EQM13_02640</name>
</gene>
<keyword evidence="7" id="KW-1185">Reference proteome</keyword>
<reference evidence="7" key="1">
    <citation type="submission" date="2019-01" db="EMBL/GenBank/DDBJ databases">
        <title>Draft genomes of a novel of Sporanaerobacter strains.</title>
        <authorList>
            <person name="Ma S."/>
        </authorList>
    </citation>
    <scope>NUCLEOTIDE SEQUENCE [LARGE SCALE GENOMIC DNA]</scope>
    <source>
        <strain evidence="7">NJN-17</strain>
    </source>
</reference>
<name>A0A410QHD6_9FIRM</name>
<dbReference type="InterPro" id="IPR051011">
    <property type="entry name" value="Metal_resp_trans_reg"/>
</dbReference>
<accession>A0A410QHD6</accession>
<dbReference type="PROSITE" id="PS50987">
    <property type="entry name" value="HTH_ARSR_2"/>
    <property type="match status" value="1"/>
</dbReference>
<dbReference type="Proteomes" id="UP000287969">
    <property type="component" value="Chromosome"/>
</dbReference>
<evidence type="ECO:0000313" key="7">
    <source>
        <dbReference type="Proteomes" id="UP000287969"/>
    </source>
</evidence>
<dbReference type="Gene3D" id="1.10.10.10">
    <property type="entry name" value="Winged helix-like DNA-binding domain superfamily/Winged helix DNA-binding domain"/>
    <property type="match status" value="1"/>
</dbReference>
<dbReference type="OrthoDB" id="9794330at2"/>
<dbReference type="InterPro" id="IPR036390">
    <property type="entry name" value="WH_DNA-bd_sf"/>
</dbReference>
<dbReference type="GO" id="GO:0003677">
    <property type="term" value="F:DNA binding"/>
    <property type="evidence" value="ECO:0007669"/>
    <property type="project" value="UniProtKB-KW"/>
</dbReference>
<evidence type="ECO:0000256" key="3">
    <source>
        <dbReference type="ARBA" id="ARBA00023163"/>
    </source>
</evidence>
<proteinExistence type="predicted"/>
<evidence type="ECO:0000256" key="1">
    <source>
        <dbReference type="ARBA" id="ARBA00023015"/>
    </source>
</evidence>
<dbReference type="InterPro" id="IPR018334">
    <property type="entry name" value="ArsR_HTH"/>
</dbReference>
<evidence type="ECO:0000313" key="6">
    <source>
        <dbReference type="EMBL" id="QAT63359.1"/>
    </source>
</evidence>
<feature type="domain" description="HTH arsR-type" evidence="5">
    <location>
        <begin position="2"/>
        <end position="95"/>
    </location>
</feature>
<keyword evidence="2" id="KW-0238">DNA-binding</keyword>
<dbReference type="PANTHER" id="PTHR43132">
    <property type="entry name" value="ARSENICAL RESISTANCE OPERON REPRESSOR ARSR-RELATED"/>
    <property type="match status" value="1"/>
</dbReference>
<dbReference type="InterPro" id="IPR011991">
    <property type="entry name" value="ArsR-like_HTH"/>
</dbReference>
<dbReference type="PRINTS" id="PR00778">
    <property type="entry name" value="HTHARSR"/>
</dbReference>
<keyword evidence="1" id="KW-0805">Transcription regulation</keyword>
<dbReference type="CDD" id="cd00090">
    <property type="entry name" value="HTH_ARSR"/>
    <property type="match status" value="1"/>
</dbReference>
<dbReference type="InterPro" id="IPR001845">
    <property type="entry name" value="HTH_ArsR_DNA-bd_dom"/>
</dbReference>
<dbReference type="PROSITE" id="PS00846">
    <property type="entry name" value="HTH_ARSR_1"/>
    <property type="match status" value="1"/>
</dbReference>
<dbReference type="Pfam" id="PF01022">
    <property type="entry name" value="HTH_5"/>
    <property type="match status" value="1"/>
</dbReference>